<evidence type="ECO:0000256" key="1">
    <source>
        <dbReference type="SAM" id="Phobius"/>
    </source>
</evidence>
<sequence>MEIYENKAGRPINHHWILSFVILFLIVFGALLVTQGIALVLVPLIFELPLKEIMAVMVGESTHENARMALLFIQALGGGGAFLLGGWIFVRFVDRRSLDLSRQLERVQLRGLMVLLPLVGGFIMVNSLFVYLNAHVQFPDALAGLERILKEKEDELMKLTLFITDFASTGELLMGVFVIGIMAGVGEEYLFRGIMQPKISQYTGNLHLGIWITAAVFSAIHFQFYGFVPRLMLGALFGYLYVYSGSLVYPIIAHVLNNTFTIFMIFGAKLEMVDFNLEETTELYWHYILLGMVVFGISARYFIRIYPQKKPNGEMA</sequence>
<organism evidence="3 4">
    <name type="scientific">Lunatimonas lonarensis</name>
    <dbReference type="NCBI Taxonomy" id="1232681"/>
    <lineage>
        <taxon>Bacteria</taxon>
        <taxon>Pseudomonadati</taxon>
        <taxon>Bacteroidota</taxon>
        <taxon>Cytophagia</taxon>
        <taxon>Cytophagales</taxon>
        <taxon>Cyclobacteriaceae</taxon>
    </lineage>
</organism>
<feature type="domain" description="CAAX prenyl protease 2/Lysostaphin resistance protein A-like" evidence="2">
    <location>
        <begin position="172"/>
        <end position="260"/>
    </location>
</feature>
<feature type="transmembrane region" description="Helical" evidence="1">
    <location>
        <begin position="166"/>
        <end position="185"/>
    </location>
</feature>
<reference evidence="3 4" key="1">
    <citation type="submission" date="2013-02" db="EMBL/GenBank/DDBJ databases">
        <title>A novel strain isolated from Lonar lake, Maharashtra, India.</title>
        <authorList>
            <person name="Singh A."/>
        </authorList>
    </citation>
    <scope>NUCLEOTIDE SEQUENCE [LARGE SCALE GENOMIC DNA]</scope>
    <source>
        <strain evidence="3 4">AK24</strain>
    </source>
</reference>
<feature type="transmembrane region" description="Helical" evidence="1">
    <location>
        <begin position="20"/>
        <end position="46"/>
    </location>
</feature>
<dbReference type="InterPro" id="IPR003675">
    <property type="entry name" value="Rce1/LyrA-like_dom"/>
</dbReference>
<keyword evidence="1" id="KW-1133">Transmembrane helix</keyword>
<dbReference type="RefSeq" id="WP_010852897.1">
    <property type="nucleotide sequence ID" value="NZ_AQHR01000022.1"/>
</dbReference>
<keyword evidence="1" id="KW-0472">Membrane</keyword>
<comment type="caution">
    <text evidence="3">The sequence shown here is derived from an EMBL/GenBank/DDBJ whole genome shotgun (WGS) entry which is preliminary data.</text>
</comment>
<dbReference type="STRING" id="1232681.ADIS_0749"/>
<dbReference type="AlphaFoldDB" id="R7ZXQ6"/>
<dbReference type="PANTHER" id="PTHR43592">
    <property type="entry name" value="CAAX AMINO TERMINAL PROTEASE"/>
    <property type="match status" value="1"/>
</dbReference>
<dbReference type="Proteomes" id="UP000013909">
    <property type="component" value="Unassembled WGS sequence"/>
</dbReference>
<evidence type="ECO:0000313" key="3">
    <source>
        <dbReference type="EMBL" id="EON78852.1"/>
    </source>
</evidence>
<dbReference type="OrthoDB" id="1523022at2"/>
<evidence type="ECO:0000259" key="2">
    <source>
        <dbReference type="Pfam" id="PF02517"/>
    </source>
</evidence>
<name>R7ZXQ6_9BACT</name>
<dbReference type="PANTHER" id="PTHR43592:SF15">
    <property type="entry name" value="CAAX AMINO TERMINAL PROTEASE FAMILY PROTEIN"/>
    <property type="match status" value="1"/>
</dbReference>
<keyword evidence="4" id="KW-1185">Reference proteome</keyword>
<accession>R7ZXQ6</accession>
<dbReference type="GO" id="GO:0080120">
    <property type="term" value="P:CAAX-box protein maturation"/>
    <property type="evidence" value="ECO:0007669"/>
    <property type="project" value="UniProtKB-ARBA"/>
</dbReference>
<feature type="transmembrane region" description="Helical" evidence="1">
    <location>
        <begin position="259"/>
        <end position="277"/>
    </location>
</feature>
<gene>
    <name evidence="3" type="ORF">ADIS_0749</name>
</gene>
<evidence type="ECO:0000313" key="4">
    <source>
        <dbReference type="Proteomes" id="UP000013909"/>
    </source>
</evidence>
<dbReference type="EMBL" id="AQHR01000022">
    <property type="protein sequence ID" value="EON78852.1"/>
    <property type="molecule type" value="Genomic_DNA"/>
</dbReference>
<feature type="transmembrane region" description="Helical" evidence="1">
    <location>
        <begin position="66"/>
        <end position="90"/>
    </location>
</feature>
<feature type="transmembrane region" description="Helical" evidence="1">
    <location>
        <begin position="111"/>
        <end position="132"/>
    </location>
</feature>
<feature type="transmembrane region" description="Helical" evidence="1">
    <location>
        <begin position="283"/>
        <end position="303"/>
    </location>
</feature>
<protein>
    <submittedName>
        <fullName evidence="3">Abortive infection protein family</fullName>
    </submittedName>
</protein>
<proteinExistence type="predicted"/>
<feature type="transmembrane region" description="Helical" evidence="1">
    <location>
        <begin position="206"/>
        <end position="225"/>
    </location>
</feature>
<keyword evidence="1" id="KW-0812">Transmembrane</keyword>
<dbReference type="Pfam" id="PF02517">
    <property type="entry name" value="Rce1-like"/>
    <property type="match status" value="1"/>
</dbReference>
<dbReference type="GO" id="GO:0004175">
    <property type="term" value="F:endopeptidase activity"/>
    <property type="evidence" value="ECO:0007669"/>
    <property type="project" value="UniProtKB-ARBA"/>
</dbReference>